<reference evidence="3 4" key="1">
    <citation type="submission" date="2018-02" db="EMBL/GenBank/DDBJ databases">
        <title>Draft genome sequences of Elsinoe sp., causing black scab on jojoba.</title>
        <authorList>
            <person name="Stodart B."/>
            <person name="Jeffress S."/>
            <person name="Ash G."/>
            <person name="Arun Chinnappa K."/>
        </authorList>
    </citation>
    <scope>NUCLEOTIDE SEQUENCE [LARGE SCALE GENOMIC DNA]</scope>
    <source>
        <strain evidence="3 4">Hillstone_2</strain>
    </source>
</reference>
<gene>
    <name evidence="3" type="ORF">C1H76_1806</name>
</gene>
<keyword evidence="2" id="KW-1133">Transmembrane helix</keyword>
<dbReference type="GO" id="GO:0005783">
    <property type="term" value="C:endoplasmic reticulum"/>
    <property type="evidence" value="ECO:0007669"/>
    <property type="project" value="InterPro"/>
</dbReference>
<dbReference type="EMBL" id="PTQR01000021">
    <property type="protein sequence ID" value="TKX25960.1"/>
    <property type="molecule type" value="Genomic_DNA"/>
</dbReference>
<organism evidence="3 4">
    <name type="scientific">Elsinoe australis</name>
    <dbReference type="NCBI Taxonomy" id="40998"/>
    <lineage>
        <taxon>Eukaryota</taxon>
        <taxon>Fungi</taxon>
        <taxon>Dikarya</taxon>
        <taxon>Ascomycota</taxon>
        <taxon>Pezizomycotina</taxon>
        <taxon>Dothideomycetes</taxon>
        <taxon>Dothideomycetidae</taxon>
        <taxon>Myriangiales</taxon>
        <taxon>Elsinoaceae</taxon>
        <taxon>Elsinoe</taxon>
    </lineage>
</organism>
<evidence type="ECO:0000313" key="3">
    <source>
        <dbReference type="EMBL" id="TKX25960.1"/>
    </source>
</evidence>
<evidence type="ECO:0000256" key="2">
    <source>
        <dbReference type="SAM" id="Phobius"/>
    </source>
</evidence>
<name>A0A4U7B8X9_9PEZI</name>
<feature type="region of interest" description="Disordered" evidence="1">
    <location>
        <begin position="240"/>
        <end position="269"/>
    </location>
</feature>
<dbReference type="GO" id="GO:0005739">
    <property type="term" value="C:mitochondrion"/>
    <property type="evidence" value="ECO:0007669"/>
    <property type="project" value="TreeGrafter"/>
</dbReference>
<keyword evidence="2" id="KW-0472">Membrane</keyword>
<comment type="caution">
    <text evidence="3">The sequence shown here is derived from an EMBL/GenBank/DDBJ whole genome shotgun (WGS) entry which is preliminary data.</text>
</comment>
<proteinExistence type="predicted"/>
<keyword evidence="2" id="KW-0812">Transmembrane</keyword>
<dbReference type="PANTHER" id="PTHR28112:SF1">
    <property type="entry name" value="SRP-INDEPENDENT TARGETING PROTEIN 3"/>
    <property type="match status" value="1"/>
</dbReference>
<dbReference type="Proteomes" id="UP000308133">
    <property type="component" value="Unassembled WGS sequence"/>
</dbReference>
<accession>A0A4U7B8X9</accession>
<dbReference type="Pfam" id="PF10032">
    <property type="entry name" value="Pho88"/>
    <property type="match status" value="1"/>
</dbReference>
<evidence type="ECO:0000313" key="4">
    <source>
        <dbReference type="Proteomes" id="UP000308133"/>
    </source>
</evidence>
<dbReference type="GO" id="GO:0045047">
    <property type="term" value="P:protein targeting to ER"/>
    <property type="evidence" value="ECO:0007669"/>
    <property type="project" value="InterPro"/>
</dbReference>
<dbReference type="AlphaFoldDB" id="A0A4U7B8X9"/>
<protein>
    <submittedName>
        <fullName evidence="3">SRP-independent targeting protein 3</fullName>
    </submittedName>
</protein>
<feature type="compositionally biased region" description="Basic and acidic residues" evidence="1">
    <location>
        <begin position="248"/>
        <end position="269"/>
    </location>
</feature>
<sequence>MPADGGPGGQRQYPAKLKRLSHLAFCERQAPFLRRPSIFSTTNPPSYQVARHISIDLQLFSELCRSIHTGHSPLTTATMVNPQITNLVIILVMMQVSKKIPFEDPNVLLGVRALYVISNILIAGVYYYTQLQIEKKKDRTVLKYVEPAPMGSTEEPKAVTTTVYAYDLQQLRGLFKAQLMGVGMMAFMHLYLKYTNPLVIQSLIPLKGAFEGNLVKIHLLGQPATGELKRPWKQSGGLMGAMQGGQEIKTDKKSIEAAEKAGRGGVKEE</sequence>
<dbReference type="InterPro" id="IPR012098">
    <property type="entry name" value="SND3_fun"/>
</dbReference>
<feature type="transmembrane region" description="Helical" evidence="2">
    <location>
        <begin position="107"/>
        <end position="129"/>
    </location>
</feature>
<dbReference type="PANTHER" id="PTHR28112">
    <property type="entry name" value="SRP-INDEPENDENT TARGETING PROTEIN 3"/>
    <property type="match status" value="1"/>
</dbReference>
<evidence type="ECO:0000256" key="1">
    <source>
        <dbReference type="SAM" id="MobiDB-lite"/>
    </source>
</evidence>